<dbReference type="Proteomes" id="UP000567179">
    <property type="component" value="Unassembled WGS sequence"/>
</dbReference>
<dbReference type="SUPFAM" id="SSF52047">
    <property type="entry name" value="RNI-like"/>
    <property type="match status" value="1"/>
</dbReference>
<evidence type="ECO:0008006" key="3">
    <source>
        <dbReference type="Google" id="ProtNLM"/>
    </source>
</evidence>
<reference evidence="1 2" key="1">
    <citation type="journal article" date="2020" name="ISME J.">
        <title>Uncovering the hidden diversity of litter-decomposition mechanisms in mushroom-forming fungi.</title>
        <authorList>
            <person name="Floudas D."/>
            <person name="Bentzer J."/>
            <person name="Ahren D."/>
            <person name="Johansson T."/>
            <person name="Persson P."/>
            <person name="Tunlid A."/>
        </authorList>
    </citation>
    <scope>NUCLEOTIDE SEQUENCE [LARGE SCALE GENOMIC DNA]</scope>
    <source>
        <strain evidence="1 2">CBS 101986</strain>
    </source>
</reference>
<keyword evidence="2" id="KW-1185">Reference proteome</keyword>
<gene>
    <name evidence="1" type="ORF">D9619_004225</name>
</gene>
<dbReference type="EMBL" id="JAACJJ010000014">
    <property type="protein sequence ID" value="KAF5327453.1"/>
    <property type="molecule type" value="Genomic_DNA"/>
</dbReference>
<comment type="caution">
    <text evidence="1">The sequence shown here is derived from an EMBL/GenBank/DDBJ whole genome shotgun (WGS) entry which is preliminary data.</text>
</comment>
<dbReference type="InterPro" id="IPR032675">
    <property type="entry name" value="LRR_dom_sf"/>
</dbReference>
<name>A0A8H5BQG1_9AGAR</name>
<dbReference type="OrthoDB" id="2884925at2759"/>
<evidence type="ECO:0000313" key="2">
    <source>
        <dbReference type="Proteomes" id="UP000567179"/>
    </source>
</evidence>
<dbReference type="AlphaFoldDB" id="A0A8H5BQG1"/>
<sequence length="358" mass="40560">MSRRDSQRKLDEEVSAYQQRIRELKTRRNSYADISVLPQELLIDIFLRVQARPFSKAGTRSPTFVDIDGMQPSAHLSYGHTTYTSNQDYTNLMLERSKSANLHIFLYARTSTVKTTSIFNHVGRIQTLDMASTTGPVADVCERLITSSHTLSRLESLDVAWSGKGFQWTFPSILIRQSSSLRSLHLSGLTFDWQIHDQLNLTSLRMQRVNLTKRISDKTLLDTLGQMTRLQHLSFDLHRLLLPHDAPRSQASRITLPHLRTLDVADNNSEHHIPDFLSHLVLPKLHNLMINALTAPRGSYPLHTVATIATILENGDFRVTRNPSVSSGLMLIYAPPDGVFVGIRLPQSTNRDDQVLFT</sequence>
<protein>
    <recommendedName>
        <fullName evidence="3">F-box domain-containing protein</fullName>
    </recommendedName>
</protein>
<proteinExistence type="predicted"/>
<organism evidence="1 2">
    <name type="scientific">Psilocybe cf. subviscida</name>
    <dbReference type="NCBI Taxonomy" id="2480587"/>
    <lineage>
        <taxon>Eukaryota</taxon>
        <taxon>Fungi</taxon>
        <taxon>Dikarya</taxon>
        <taxon>Basidiomycota</taxon>
        <taxon>Agaricomycotina</taxon>
        <taxon>Agaricomycetes</taxon>
        <taxon>Agaricomycetidae</taxon>
        <taxon>Agaricales</taxon>
        <taxon>Agaricineae</taxon>
        <taxon>Strophariaceae</taxon>
        <taxon>Psilocybe</taxon>
    </lineage>
</organism>
<evidence type="ECO:0000313" key="1">
    <source>
        <dbReference type="EMBL" id="KAF5327453.1"/>
    </source>
</evidence>
<accession>A0A8H5BQG1</accession>
<dbReference type="Gene3D" id="3.80.10.10">
    <property type="entry name" value="Ribonuclease Inhibitor"/>
    <property type="match status" value="1"/>
</dbReference>